<dbReference type="GO" id="GO:0016787">
    <property type="term" value="F:hydrolase activity"/>
    <property type="evidence" value="ECO:0007669"/>
    <property type="project" value="UniProtKB-KW"/>
</dbReference>
<dbReference type="InterPro" id="IPR014586">
    <property type="entry name" value="UCP033909"/>
</dbReference>
<protein>
    <submittedName>
        <fullName evidence="1">Alpha/beta hydrolase family protein</fullName>
    </submittedName>
</protein>
<dbReference type="PANTHER" id="PTHR36513">
    <property type="entry name" value="ABC TRANSMEMBRANE TYPE-1 DOMAIN-CONTAINING PROTEIN"/>
    <property type="match status" value="1"/>
</dbReference>
<gene>
    <name evidence="1" type="ORF">ROA7450_00918</name>
</gene>
<dbReference type="Proteomes" id="UP000193061">
    <property type="component" value="Unassembled WGS sequence"/>
</dbReference>
<keyword evidence="2" id="KW-1185">Reference proteome</keyword>
<keyword evidence="1" id="KW-0378">Hydrolase</keyword>
<evidence type="ECO:0000313" key="2">
    <source>
        <dbReference type="Proteomes" id="UP000193061"/>
    </source>
</evidence>
<dbReference type="Pfam" id="PF05990">
    <property type="entry name" value="DUF900"/>
    <property type="match status" value="1"/>
</dbReference>
<dbReference type="PIRSF" id="PIRSF033909">
    <property type="entry name" value="UCP033909"/>
    <property type="match status" value="1"/>
</dbReference>
<proteinExistence type="predicted"/>
<name>A0A1X6YLN2_9RHOB</name>
<dbReference type="Gene3D" id="3.40.50.1820">
    <property type="entry name" value="alpha/beta hydrolase"/>
    <property type="match status" value="1"/>
</dbReference>
<dbReference type="InterPro" id="IPR029058">
    <property type="entry name" value="AB_hydrolase_fold"/>
</dbReference>
<dbReference type="AlphaFoldDB" id="A0A1X6YLN2"/>
<dbReference type="RefSeq" id="WP_234999436.1">
    <property type="nucleotide sequence ID" value="NZ_FWFX01000002.1"/>
</dbReference>
<dbReference type="EMBL" id="FWFX01000002">
    <property type="protein sequence ID" value="SLN23307.1"/>
    <property type="molecule type" value="Genomic_DNA"/>
</dbReference>
<sequence length="349" mass="37789">MFLLTIAKRGLMISLFVGLASCGPRYSAQRAAPSPNATITPVYVATGRALDQTGPAFGARRTAGLNYFRADVSIPPSHIPGHIEVHKGEANADEHFVVTATRVYETENDFRAQVMRHAPNRESIVFVHGYNNTLSEAMFRSAQIKHDFEAKDPMVLFSWQSAGNAKGYIYDRDSVLFARDDLEGLLQTLTKGGNDKVFLFAHSIGSHLAMEALRQAALRGDQRLLSRISGVVLMSPDLDIDLFKRQAAAIGELPQPFYIFTTQDDKALGLAAFVTGKKPRLGLLNSTEEVEGLGVTIIDFTALEEGEGGNHAVPVSSPAAISVLQGIGRQAELGTSGFSQYLALEAPLN</sequence>
<accession>A0A1X6YLN2</accession>
<organism evidence="1 2">
    <name type="scientific">Roseovarius albus</name>
    <dbReference type="NCBI Taxonomy" id="1247867"/>
    <lineage>
        <taxon>Bacteria</taxon>
        <taxon>Pseudomonadati</taxon>
        <taxon>Pseudomonadota</taxon>
        <taxon>Alphaproteobacteria</taxon>
        <taxon>Rhodobacterales</taxon>
        <taxon>Roseobacteraceae</taxon>
        <taxon>Roseovarius</taxon>
    </lineage>
</organism>
<dbReference type="InterPro" id="IPR010297">
    <property type="entry name" value="DUF900_hydrolase"/>
</dbReference>
<reference evidence="1 2" key="1">
    <citation type="submission" date="2017-03" db="EMBL/GenBank/DDBJ databases">
        <authorList>
            <person name="Afonso C.L."/>
            <person name="Miller P.J."/>
            <person name="Scott M.A."/>
            <person name="Spackman E."/>
            <person name="Goraichik I."/>
            <person name="Dimitrov K.M."/>
            <person name="Suarez D.L."/>
            <person name="Swayne D.E."/>
        </authorList>
    </citation>
    <scope>NUCLEOTIDE SEQUENCE [LARGE SCALE GENOMIC DNA]</scope>
    <source>
        <strain evidence="1 2">CECT 7450</strain>
    </source>
</reference>
<dbReference type="SUPFAM" id="SSF53474">
    <property type="entry name" value="alpha/beta-Hydrolases"/>
    <property type="match status" value="1"/>
</dbReference>
<dbReference type="PANTHER" id="PTHR36513:SF1">
    <property type="entry name" value="TRANSMEMBRANE PROTEIN"/>
    <property type="match status" value="1"/>
</dbReference>
<evidence type="ECO:0000313" key="1">
    <source>
        <dbReference type="EMBL" id="SLN23307.1"/>
    </source>
</evidence>